<accession>A0A845LA21</accession>
<dbReference type="Pfam" id="PF02518">
    <property type="entry name" value="HATPase_c"/>
    <property type="match status" value="1"/>
</dbReference>
<evidence type="ECO:0000256" key="9">
    <source>
        <dbReference type="ARBA" id="ARBA00022989"/>
    </source>
</evidence>
<dbReference type="Pfam" id="PF00672">
    <property type="entry name" value="HAMP"/>
    <property type="match status" value="1"/>
</dbReference>
<evidence type="ECO:0000313" key="15">
    <source>
        <dbReference type="EMBL" id="MZP42431.1"/>
    </source>
</evidence>
<dbReference type="InterPro" id="IPR050736">
    <property type="entry name" value="Sensor_HK_Regulatory"/>
</dbReference>
<reference evidence="15 16" key="1">
    <citation type="submission" date="2020-01" db="EMBL/GenBank/DDBJ databases">
        <title>Whole genome sequence of Heliobacterium gestii DSM 11169.</title>
        <authorList>
            <person name="Kyndt J.A."/>
            <person name="Meyer T.E."/>
        </authorList>
    </citation>
    <scope>NUCLEOTIDE SEQUENCE [LARGE SCALE GENOMIC DNA]</scope>
    <source>
        <strain evidence="15 16">DSM 11169</strain>
    </source>
</reference>
<dbReference type="InterPro" id="IPR005467">
    <property type="entry name" value="His_kinase_dom"/>
</dbReference>
<evidence type="ECO:0000256" key="7">
    <source>
        <dbReference type="ARBA" id="ARBA00022692"/>
    </source>
</evidence>
<feature type="transmembrane region" description="Helical" evidence="12">
    <location>
        <begin position="12"/>
        <end position="35"/>
    </location>
</feature>
<evidence type="ECO:0000256" key="4">
    <source>
        <dbReference type="ARBA" id="ARBA00022475"/>
    </source>
</evidence>
<feature type="transmembrane region" description="Helical" evidence="12">
    <location>
        <begin position="164"/>
        <end position="186"/>
    </location>
</feature>
<evidence type="ECO:0000256" key="11">
    <source>
        <dbReference type="ARBA" id="ARBA00023136"/>
    </source>
</evidence>
<keyword evidence="7 12" id="KW-0812">Transmembrane</keyword>
<evidence type="ECO:0000256" key="6">
    <source>
        <dbReference type="ARBA" id="ARBA00022679"/>
    </source>
</evidence>
<keyword evidence="9 12" id="KW-1133">Transmembrane helix</keyword>
<dbReference type="SUPFAM" id="SSF47384">
    <property type="entry name" value="Homodimeric domain of signal transducing histidine kinase"/>
    <property type="match status" value="1"/>
</dbReference>
<dbReference type="SUPFAM" id="SSF55874">
    <property type="entry name" value="ATPase domain of HSP90 chaperone/DNA topoisomerase II/histidine kinase"/>
    <property type="match status" value="1"/>
</dbReference>
<dbReference type="InterPro" id="IPR036097">
    <property type="entry name" value="HisK_dim/P_sf"/>
</dbReference>
<dbReference type="PROSITE" id="PS50109">
    <property type="entry name" value="HIS_KIN"/>
    <property type="match status" value="1"/>
</dbReference>
<dbReference type="InterPro" id="IPR003594">
    <property type="entry name" value="HATPase_dom"/>
</dbReference>
<proteinExistence type="predicted"/>
<dbReference type="PRINTS" id="PR00344">
    <property type="entry name" value="BCTRLSENSOR"/>
</dbReference>
<dbReference type="InterPro" id="IPR004358">
    <property type="entry name" value="Sig_transdc_His_kin-like_C"/>
</dbReference>
<keyword evidence="8" id="KW-0418">Kinase</keyword>
<dbReference type="Gene3D" id="3.30.450.20">
    <property type="entry name" value="PAS domain"/>
    <property type="match status" value="1"/>
</dbReference>
<name>A0A845LA21_HELGE</name>
<evidence type="ECO:0000256" key="12">
    <source>
        <dbReference type="SAM" id="Phobius"/>
    </source>
</evidence>
<dbReference type="CDD" id="cd00075">
    <property type="entry name" value="HATPase"/>
    <property type="match status" value="1"/>
</dbReference>
<dbReference type="Gene3D" id="3.30.565.10">
    <property type="entry name" value="Histidine kinase-like ATPase, C-terminal domain"/>
    <property type="match status" value="1"/>
</dbReference>
<dbReference type="SUPFAM" id="SSF158472">
    <property type="entry name" value="HAMP domain-like"/>
    <property type="match status" value="1"/>
</dbReference>
<dbReference type="Gene3D" id="1.10.287.130">
    <property type="match status" value="1"/>
</dbReference>
<dbReference type="PANTHER" id="PTHR43711:SF1">
    <property type="entry name" value="HISTIDINE KINASE 1"/>
    <property type="match status" value="1"/>
</dbReference>
<dbReference type="EC" id="2.7.13.3" evidence="3"/>
<gene>
    <name evidence="15" type="ORF">GTO89_05170</name>
</gene>
<dbReference type="InterPro" id="IPR036890">
    <property type="entry name" value="HATPase_C_sf"/>
</dbReference>
<dbReference type="CDD" id="cd06225">
    <property type="entry name" value="HAMP"/>
    <property type="match status" value="1"/>
</dbReference>
<dbReference type="Gene3D" id="1.10.8.500">
    <property type="entry name" value="HAMP domain in histidine kinase"/>
    <property type="match status" value="1"/>
</dbReference>
<comment type="caution">
    <text evidence="15">The sequence shown here is derived from an EMBL/GenBank/DDBJ whole genome shotgun (WGS) entry which is preliminary data.</text>
</comment>
<comment type="catalytic activity">
    <reaction evidence="1">
        <text>ATP + protein L-histidine = ADP + protein N-phospho-L-histidine.</text>
        <dbReference type="EC" id="2.7.13.3"/>
    </reaction>
</comment>
<dbReference type="Pfam" id="PF00512">
    <property type="entry name" value="HisKA"/>
    <property type="match status" value="1"/>
</dbReference>
<dbReference type="FunFam" id="1.10.287.130:FF:000001">
    <property type="entry name" value="Two-component sensor histidine kinase"/>
    <property type="match status" value="1"/>
</dbReference>
<comment type="subcellular location">
    <subcellularLocation>
        <location evidence="2">Cell membrane</location>
        <topology evidence="2">Multi-pass membrane protein</topology>
    </subcellularLocation>
</comment>
<dbReference type="CDD" id="cd00082">
    <property type="entry name" value="HisKA"/>
    <property type="match status" value="1"/>
</dbReference>
<feature type="domain" description="HAMP" evidence="14">
    <location>
        <begin position="188"/>
        <end position="240"/>
    </location>
</feature>
<dbReference type="GO" id="GO:0000155">
    <property type="term" value="F:phosphorelay sensor kinase activity"/>
    <property type="evidence" value="ECO:0007669"/>
    <property type="project" value="InterPro"/>
</dbReference>
<evidence type="ECO:0000313" key="16">
    <source>
        <dbReference type="Proteomes" id="UP000471031"/>
    </source>
</evidence>
<evidence type="ECO:0000256" key="10">
    <source>
        <dbReference type="ARBA" id="ARBA00023012"/>
    </source>
</evidence>
<sequence>MQGIKKRLVVSYLLVILFTVFLLESFLLLGIRQYYFDNVLDVLKKQAEVAGNFYGRYLFGADVDREAPALLDSFAATTSAQVQIVNNRGVLLADSQGAGRAQMLSTPDVQRALAGEMGQWQGTIPATGEPVLSVAYPLRSGAQVAGAVRFVTSLTGIYHVMEKAAFLLLFVGFMVVLLAAGVSLLLSSTITGPVEEITAAAGEMAKGRFTVRAVKKYDDEIGKLADTLNYMAEEVVRHEQLKDQFIAAISHELRTPLTSIKGWTVTLRTGDPENREEMMEGLDIIEKESDRLTLLVNELLDFSSMSSGKMRLQIDTVDLQALLHSVVRQATPRAQRQRIDLSLASPSPLPAAKVDANRVKQVLINLLDNAFKFTSPGEKVRVSASFDDGFITIEVADNGAGIPPEELPLVKQKFYKGTQVSAGSGIGLSICDEIIKLHHGQFNIDSVPGGGTTAQVILPL</sequence>
<feature type="domain" description="Histidine kinase" evidence="13">
    <location>
        <begin position="248"/>
        <end position="460"/>
    </location>
</feature>
<evidence type="ECO:0000256" key="1">
    <source>
        <dbReference type="ARBA" id="ARBA00000085"/>
    </source>
</evidence>
<dbReference type="AlphaFoldDB" id="A0A845LA21"/>
<dbReference type="FunFam" id="3.30.565.10:FF:000006">
    <property type="entry name" value="Sensor histidine kinase WalK"/>
    <property type="match status" value="1"/>
</dbReference>
<keyword evidence="11 12" id="KW-0472">Membrane</keyword>
<protein>
    <recommendedName>
        <fullName evidence="3">histidine kinase</fullName>
        <ecNumber evidence="3">2.7.13.3</ecNumber>
    </recommendedName>
</protein>
<dbReference type="InterPro" id="IPR003661">
    <property type="entry name" value="HisK_dim/P_dom"/>
</dbReference>
<dbReference type="PROSITE" id="PS50885">
    <property type="entry name" value="HAMP"/>
    <property type="match status" value="1"/>
</dbReference>
<dbReference type="RefSeq" id="WP_161260990.1">
    <property type="nucleotide sequence ID" value="NZ_JAFBDC010000020.1"/>
</dbReference>
<dbReference type="SUPFAM" id="SSF103190">
    <property type="entry name" value="Sensory domain-like"/>
    <property type="match status" value="1"/>
</dbReference>
<evidence type="ECO:0000256" key="5">
    <source>
        <dbReference type="ARBA" id="ARBA00022553"/>
    </source>
</evidence>
<organism evidence="15 16">
    <name type="scientific">Heliomicrobium gestii</name>
    <name type="common">Heliobacterium gestii</name>
    <dbReference type="NCBI Taxonomy" id="2699"/>
    <lineage>
        <taxon>Bacteria</taxon>
        <taxon>Bacillati</taxon>
        <taxon>Bacillota</taxon>
        <taxon>Clostridia</taxon>
        <taxon>Eubacteriales</taxon>
        <taxon>Heliobacteriaceae</taxon>
        <taxon>Heliomicrobium</taxon>
    </lineage>
</organism>
<keyword evidence="10" id="KW-0902">Two-component regulatory system</keyword>
<keyword evidence="4" id="KW-1003">Cell membrane</keyword>
<dbReference type="OrthoDB" id="112712at2"/>
<evidence type="ECO:0000259" key="14">
    <source>
        <dbReference type="PROSITE" id="PS50885"/>
    </source>
</evidence>
<evidence type="ECO:0000256" key="2">
    <source>
        <dbReference type="ARBA" id="ARBA00004651"/>
    </source>
</evidence>
<dbReference type="SMART" id="SM00388">
    <property type="entry name" value="HisKA"/>
    <property type="match status" value="1"/>
</dbReference>
<keyword evidence="5" id="KW-0597">Phosphoprotein</keyword>
<dbReference type="PANTHER" id="PTHR43711">
    <property type="entry name" value="TWO-COMPONENT HISTIDINE KINASE"/>
    <property type="match status" value="1"/>
</dbReference>
<dbReference type="InterPro" id="IPR029151">
    <property type="entry name" value="Sensor-like_sf"/>
</dbReference>
<dbReference type="SMART" id="SM00304">
    <property type="entry name" value="HAMP"/>
    <property type="match status" value="1"/>
</dbReference>
<dbReference type="SMART" id="SM00387">
    <property type="entry name" value="HATPase_c"/>
    <property type="match status" value="1"/>
</dbReference>
<evidence type="ECO:0000256" key="3">
    <source>
        <dbReference type="ARBA" id="ARBA00012438"/>
    </source>
</evidence>
<dbReference type="Proteomes" id="UP000471031">
    <property type="component" value="Unassembled WGS sequence"/>
</dbReference>
<dbReference type="EMBL" id="WXEX01000003">
    <property type="protein sequence ID" value="MZP42431.1"/>
    <property type="molecule type" value="Genomic_DNA"/>
</dbReference>
<dbReference type="GO" id="GO:0005886">
    <property type="term" value="C:plasma membrane"/>
    <property type="evidence" value="ECO:0007669"/>
    <property type="project" value="UniProtKB-SubCell"/>
</dbReference>
<keyword evidence="16" id="KW-1185">Reference proteome</keyword>
<dbReference type="InterPro" id="IPR003660">
    <property type="entry name" value="HAMP_dom"/>
</dbReference>
<evidence type="ECO:0000256" key="8">
    <source>
        <dbReference type="ARBA" id="ARBA00022777"/>
    </source>
</evidence>
<evidence type="ECO:0000259" key="13">
    <source>
        <dbReference type="PROSITE" id="PS50109"/>
    </source>
</evidence>
<keyword evidence="6" id="KW-0808">Transferase</keyword>